<keyword evidence="5 7" id="KW-1133">Transmembrane helix</keyword>
<evidence type="ECO:0000256" key="5">
    <source>
        <dbReference type="ARBA" id="ARBA00022989"/>
    </source>
</evidence>
<evidence type="ECO:0000259" key="8">
    <source>
        <dbReference type="Pfam" id="PF02687"/>
    </source>
</evidence>
<feature type="transmembrane region" description="Helical" evidence="7">
    <location>
        <begin position="284"/>
        <end position="302"/>
    </location>
</feature>
<accession>H9UI04</accession>
<keyword evidence="3" id="KW-1003">Cell membrane</keyword>
<keyword evidence="11" id="KW-1185">Reference proteome</keyword>
<evidence type="ECO:0000256" key="1">
    <source>
        <dbReference type="ARBA" id="ARBA00004651"/>
    </source>
</evidence>
<dbReference type="PATRIC" id="fig|889378.3.peg.1061"/>
<dbReference type="Proteomes" id="UP000007383">
    <property type="component" value="Chromosome"/>
</dbReference>
<protein>
    <submittedName>
        <fullName evidence="10">ABC-type transport system, involved in lipoprotein release, permease component</fullName>
    </submittedName>
</protein>
<evidence type="ECO:0000259" key="9">
    <source>
        <dbReference type="Pfam" id="PF12704"/>
    </source>
</evidence>
<feature type="transmembrane region" description="Helical" evidence="7">
    <location>
        <begin position="331"/>
        <end position="355"/>
    </location>
</feature>
<evidence type="ECO:0000313" key="11">
    <source>
        <dbReference type="Proteomes" id="UP000007383"/>
    </source>
</evidence>
<name>H9UI04_SPIAZ</name>
<dbReference type="HOGENOM" id="CLU_000604_8_1_12"/>
<dbReference type="InterPro" id="IPR025857">
    <property type="entry name" value="MacB_PCD"/>
</dbReference>
<dbReference type="GO" id="GO:0098797">
    <property type="term" value="C:plasma membrane protein complex"/>
    <property type="evidence" value="ECO:0007669"/>
    <property type="project" value="TreeGrafter"/>
</dbReference>
<evidence type="ECO:0000256" key="4">
    <source>
        <dbReference type="ARBA" id="ARBA00022692"/>
    </source>
</evidence>
<dbReference type="KEGG" id="sfc:Spiaf_1060"/>
<comment type="similarity">
    <text evidence="2">Belongs to the ABC-4 integral membrane protein family. LolC/E subfamily.</text>
</comment>
<gene>
    <name evidence="10" type="ordered locus">Spiaf_1060</name>
</gene>
<keyword evidence="10" id="KW-0449">Lipoprotein</keyword>
<keyword evidence="6 7" id="KW-0472">Membrane</keyword>
<dbReference type="InterPro" id="IPR003838">
    <property type="entry name" value="ABC3_permease_C"/>
</dbReference>
<dbReference type="Pfam" id="PF02687">
    <property type="entry name" value="FtsX"/>
    <property type="match status" value="1"/>
</dbReference>
<evidence type="ECO:0000313" key="10">
    <source>
        <dbReference type="EMBL" id="AFG37147.1"/>
    </source>
</evidence>
<feature type="domain" description="MacB-like periplasmic core" evidence="9">
    <location>
        <begin position="39"/>
        <end position="253"/>
    </location>
</feature>
<proteinExistence type="inferred from homology"/>
<evidence type="ECO:0000256" key="2">
    <source>
        <dbReference type="ARBA" id="ARBA00005236"/>
    </source>
</evidence>
<feature type="domain" description="ABC3 transporter permease C-terminal" evidence="8">
    <location>
        <begin position="288"/>
        <end position="417"/>
    </location>
</feature>
<reference evidence="11" key="1">
    <citation type="journal article" date="2013" name="Stand. Genomic Sci.">
        <title>Complete genome sequence of the halophilic bacterium Spirochaeta africana type strain (Z-7692(T)) from the alkaline Lake Magadi in the East African Rift.</title>
        <authorList>
            <person name="Liolos K."/>
            <person name="Abt B."/>
            <person name="Scheuner C."/>
            <person name="Teshima H."/>
            <person name="Held B."/>
            <person name="Lapidus A."/>
            <person name="Nolan M."/>
            <person name="Lucas S."/>
            <person name="Deshpande S."/>
            <person name="Cheng J.F."/>
            <person name="Tapia R."/>
            <person name="Goodwin L.A."/>
            <person name="Pitluck S."/>
            <person name="Pagani I."/>
            <person name="Ivanova N."/>
            <person name="Mavromatis K."/>
            <person name="Mikhailova N."/>
            <person name="Huntemann M."/>
            <person name="Pati A."/>
            <person name="Chen A."/>
            <person name="Palaniappan K."/>
            <person name="Land M."/>
            <person name="Rohde M."/>
            <person name="Tindall B.J."/>
            <person name="Detter J.C."/>
            <person name="Goker M."/>
            <person name="Bristow J."/>
            <person name="Eisen J.A."/>
            <person name="Markowitz V."/>
            <person name="Hugenholtz P."/>
            <person name="Woyke T."/>
            <person name="Klenk H.P."/>
            <person name="Kyrpides N.C."/>
        </authorList>
    </citation>
    <scope>NUCLEOTIDE SEQUENCE</scope>
    <source>
        <strain evidence="11">ATCC 700263 / DSM 8902 / Z-7692</strain>
    </source>
</reference>
<dbReference type="EMBL" id="CP003282">
    <property type="protein sequence ID" value="AFG37147.1"/>
    <property type="molecule type" value="Genomic_DNA"/>
</dbReference>
<organism evidence="10 11">
    <name type="scientific">Spirochaeta africana (strain ATCC 700263 / DSM 8902 / Z-7692)</name>
    <dbReference type="NCBI Taxonomy" id="889378"/>
    <lineage>
        <taxon>Bacteria</taxon>
        <taxon>Pseudomonadati</taxon>
        <taxon>Spirochaetota</taxon>
        <taxon>Spirochaetia</taxon>
        <taxon>Spirochaetales</taxon>
        <taxon>Spirochaetaceae</taxon>
        <taxon>Spirochaeta</taxon>
    </lineage>
</organism>
<evidence type="ECO:0000256" key="7">
    <source>
        <dbReference type="SAM" id="Phobius"/>
    </source>
</evidence>
<dbReference type="GO" id="GO:0044874">
    <property type="term" value="P:lipoprotein localization to outer membrane"/>
    <property type="evidence" value="ECO:0007669"/>
    <property type="project" value="TreeGrafter"/>
</dbReference>
<dbReference type="RefSeq" id="WP_014455139.1">
    <property type="nucleotide sequence ID" value="NC_017098.1"/>
</dbReference>
<feature type="transmembrane region" description="Helical" evidence="7">
    <location>
        <begin position="37"/>
        <end position="60"/>
    </location>
</feature>
<dbReference type="PANTHER" id="PTHR30489">
    <property type="entry name" value="LIPOPROTEIN-RELEASING SYSTEM TRANSMEMBRANE PROTEIN LOLE"/>
    <property type="match status" value="1"/>
</dbReference>
<evidence type="ECO:0000256" key="6">
    <source>
        <dbReference type="ARBA" id="ARBA00023136"/>
    </source>
</evidence>
<dbReference type="PANTHER" id="PTHR30489:SF0">
    <property type="entry name" value="LIPOPROTEIN-RELEASING SYSTEM TRANSMEMBRANE PROTEIN LOLE"/>
    <property type="match status" value="1"/>
</dbReference>
<feature type="transmembrane region" description="Helical" evidence="7">
    <location>
        <begin position="386"/>
        <end position="410"/>
    </location>
</feature>
<dbReference type="InterPro" id="IPR051447">
    <property type="entry name" value="Lipoprotein-release_system"/>
</dbReference>
<sequence>MARFYEPAASAGSLRRRWLWWVAIRYLRSKRKEKSNIATLLSVSGIAVGVAALIVVLGVMNGFQFSTISNILELSSYHLRVGSEDGFTYAEADDWSRRLLELPGVASAVPFTEVQTLVQGPLREPVGIQVRGIPDDLRSRDPGMAAKLRMQSGRLQPHDQQIVIGTELARRLGSRVGDTINLIHFEGRGVLQPRERAYQVAGLFATDFYEFDQNYVFVHVEQAVEHLGAPGLQIGVKLDDRFQDRSAATRIAALMQPETDQSLRIQRWRDFDRSIFGALQLEKSLMTMLLGLVFLVVGVNIFQSLRRSVIERTDELGVLKAMGAGPRSVQLIFVLEGAIIGLAGAAIGTAAGLLLSRYLNETVVLVRRVLGQGTVSPALWSNIPVALVPAEVAATAAVAIVSTVLAGYAASRRVAGILPAEVLRDE</sequence>
<dbReference type="STRING" id="889378.Spiaf_1060"/>
<dbReference type="OrthoDB" id="356343at2"/>
<dbReference type="AlphaFoldDB" id="H9UI04"/>
<dbReference type="Pfam" id="PF12704">
    <property type="entry name" value="MacB_PCD"/>
    <property type="match status" value="1"/>
</dbReference>
<comment type="subcellular location">
    <subcellularLocation>
        <location evidence="1">Cell membrane</location>
        <topology evidence="1">Multi-pass membrane protein</topology>
    </subcellularLocation>
</comment>
<dbReference type="eggNOG" id="COG4591">
    <property type="taxonomic scope" value="Bacteria"/>
</dbReference>
<keyword evidence="4 7" id="KW-0812">Transmembrane</keyword>
<evidence type="ECO:0000256" key="3">
    <source>
        <dbReference type="ARBA" id="ARBA00022475"/>
    </source>
</evidence>